<evidence type="ECO:0000313" key="2">
    <source>
        <dbReference type="Proteomes" id="UP000784294"/>
    </source>
</evidence>
<reference evidence="1" key="1">
    <citation type="submission" date="2018-11" db="EMBL/GenBank/DDBJ databases">
        <authorList>
            <consortium name="Pathogen Informatics"/>
        </authorList>
    </citation>
    <scope>NUCLEOTIDE SEQUENCE</scope>
</reference>
<sequence>MTLPIMVSGCTLFLRLQRSVYRQLLHQTPTRVSLALIHSTRGIRRPVLLIWIPDCLGIINSSNLLKQWPGLVLGLPKYAECGSDNLSLWWPVIHQSLDLMEKSLFKYHS</sequence>
<dbReference type="AlphaFoldDB" id="A0A448X1S6"/>
<comment type="caution">
    <text evidence="1">The sequence shown here is derived from an EMBL/GenBank/DDBJ whole genome shotgun (WGS) entry which is preliminary data.</text>
</comment>
<name>A0A448X1S6_9PLAT</name>
<proteinExistence type="predicted"/>
<keyword evidence="2" id="KW-1185">Reference proteome</keyword>
<accession>A0A448X1S6</accession>
<dbReference type="Proteomes" id="UP000784294">
    <property type="component" value="Unassembled WGS sequence"/>
</dbReference>
<organism evidence="1 2">
    <name type="scientific">Protopolystoma xenopodis</name>
    <dbReference type="NCBI Taxonomy" id="117903"/>
    <lineage>
        <taxon>Eukaryota</taxon>
        <taxon>Metazoa</taxon>
        <taxon>Spiralia</taxon>
        <taxon>Lophotrochozoa</taxon>
        <taxon>Platyhelminthes</taxon>
        <taxon>Monogenea</taxon>
        <taxon>Polyopisthocotylea</taxon>
        <taxon>Polystomatidea</taxon>
        <taxon>Polystomatidae</taxon>
        <taxon>Protopolystoma</taxon>
    </lineage>
</organism>
<protein>
    <submittedName>
        <fullName evidence="1">Uncharacterized protein</fullName>
    </submittedName>
</protein>
<dbReference type="EMBL" id="CAAALY010075874">
    <property type="protein sequence ID" value="VEL25727.1"/>
    <property type="molecule type" value="Genomic_DNA"/>
</dbReference>
<gene>
    <name evidence="1" type="ORF">PXEA_LOCUS19167</name>
</gene>
<evidence type="ECO:0000313" key="1">
    <source>
        <dbReference type="EMBL" id="VEL25727.1"/>
    </source>
</evidence>